<name>A0AAN8R802_9TELE</name>
<reference evidence="1 2" key="1">
    <citation type="submission" date="2021-04" db="EMBL/GenBank/DDBJ databases">
        <authorList>
            <person name="De Guttry C."/>
            <person name="Zahm M."/>
            <person name="Klopp C."/>
            <person name="Cabau C."/>
            <person name="Louis A."/>
            <person name="Berthelot C."/>
            <person name="Parey E."/>
            <person name="Roest Crollius H."/>
            <person name="Montfort J."/>
            <person name="Robinson-Rechavi M."/>
            <person name="Bucao C."/>
            <person name="Bouchez O."/>
            <person name="Gislard M."/>
            <person name="Lluch J."/>
            <person name="Milhes M."/>
            <person name="Lampietro C."/>
            <person name="Lopez Roques C."/>
            <person name="Donnadieu C."/>
            <person name="Braasch I."/>
            <person name="Desvignes T."/>
            <person name="Postlethwait J."/>
            <person name="Bobe J."/>
            <person name="Wedekind C."/>
            <person name="Guiguen Y."/>
        </authorList>
    </citation>
    <scope>NUCLEOTIDE SEQUENCE [LARGE SCALE GENOMIC DNA]</scope>
    <source>
        <strain evidence="1">Cs_M1</strain>
        <tissue evidence="1">Blood</tissue>
    </source>
</reference>
<organism evidence="1 2">
    <name type="scientific">Coregonus suidteri</name>
    <dbReference type="NCBI Taxonomy" id="861788"/>
    <lineage>
        <taxon>Eukaryota</taxon>
        <taxon>Metazoa</taxon>
        <taxon>Chordata</taxon>
        <taxon>Craniata</taxon>
        <taxon>Vertebrata</taxon>
        <taxon>Euteleostomi</taxon>
        <taxon>Actinopterygii</taxon>
        <taxon>Neopterygii</taxon>
        <taxon>Teleostei</taxon>
        <taxon>Protacanthopterygii</taxon>
        <taxon>Salmoniformes</taxon>
        <taxon>Salmonidae</taxon>
        <taxon>Coregoninae</taxon>
        <taxon>Coregonus</taxon>
    </lineage>
</organism>
<gene>
    <name evidence="1" type="ORF">J4Q44_G00006940</name>
</gene>
<accession>A0AAN8R802</accession>
<proteinExistence type="predicted"/>
<dbReference type="AlphaFoldDB" id="A0AAN8R802"/>
<sequence length="134" mass="15684">MLYFILCLYRIYVKEYELEGQLSPAWVKNKWESLKQKIYGVESSPHRSQHGGREGHSYILEVPTTFTTRRTSGHTLRIYVKEYELEGQLSPAWVKKKWESLKQKIHGFESSPHRSQHGGREGHSYILEVVYGDG</sequence>
<protein>
    <submittedName>
        <fullName evidence="1">Uncharacterized protein</fullName>
    </submittedName>
</protein>
<evidence type="ECO:0000313" key="1">
    <source>
        <dbReference type="EMBL" id="KAK6328716.1"/>
    </source>
</evidence>
<comment type="caution">
    <text evidence="1">The sequence shown here is derived from an EMBL/GenBank/DDBJ whole genome shotgun (WGS) entry which is preliminary data.</text>
</comment>
<dbReference type="Proteomes" id="UP001356427">
    <property type="component" value="Unassembled WGS sequence"/>
</dbReference>
<dbReference type="EMBL" id="JAGTTL010000001">
    <property type="protein sequence ID" value="KAK6328716.1"/>
    <property type="molecule type" value="Genomic_DNA"/>
</dbReference>
<keyword evidence="2" id="KW-1185">Reference proteome</keyword>
<evidence type="ECO:0000313" key="2">
    <source>
        <dbReference type="Proteomes" id="UP001356427"/>
    </source>
</evidence>